<dbReference type="SMART" id="SM00180">
    <property type="entry name" value="EGF_Lam"/>
    <property type="match status" value="5"/>
</dbReference>
<dbReference type="PROSITE" id="PS50025">
    <property type="entry name" value="LAM_G_DOMAIN"/>
    <property type="match status" value="5"/>
</dbReference>
<keyword evidence="6" id="KW-0084">Basement membrane</keyword>
<feature type="domain" description="Laminin EGF-like" evidence="16">
    <location>
        <begin position="291"/>
        <end position="337"/>
    </location>
</feature>
<dbReference type="KEGG" id="xla:108716825"/>
<keyword evidence="8 13" id="KW-0175">Coiled coil</keyword>
<dbReference type="Proteomes" id="UP000186698">
    <property type="component" value="Chromosome 5L"/>
</dbReference>
<dbReference type="GO" id="GO:0005604">
    <property type="term" value="C:basement membrane"/>
    <property type="evidence" value="ECO:0007669"/>
    <property type="project" value="UniProtKB-SubCell"/>
</dbReference>
<proteinExistence type="predicted"/>
<evidence type="ECO:0000256" key="13">
    <source>
        <dbReference type="SAM" id="Coils"/>
    </source>
</evidence>
<dbReference type="SUPFAM" id="SSF49899">
    <property type="entry name" value="Concanavalin A-like lectins/glucanases"/>
    <property type="match status" value="5"/>
</dbReference>
<feature type="disulfide bond" evidence="12">
    <location>
        <begin position="311"/>
        <end position="320"/>
    </location>
</feature>
<protein>
    <submittedName>
        <fullName evidence="18">Laminin subunit alpha-4 isoform X1</fullName>
    </submittedName>
</protein>
<sequence length="1915" mass="211488">MGHFSRGYLICLLMSLWRYLCLCSGSMEGSAFHLDSEGSTSNPSGQDSGMVQVQHVFIPAKLVPLAQRCHLGFYYSVSGECLPCNCNGNSQKCLDGSGECLDCQRNTTGEHCERCPPGYLGNVVRGVPKSCVPCPCPLPFSPNNFALACGVKSGSMRCICKDNYAGPNCERCAPGYYGNPLLKGSICKKCDCSGNSDPNLIFEDCNELTGQCNNCIHNTTGFNCEQCAPGYYGDARVAKNCKECRCSKCGTETCNDVTGACQCKPGVTGVFCDRCETGHYGYSSCLGCQKCMCSLASLDNNCDPETRQCNCKPGAGGLKCERCKPGYWNYGPSGCQKCDCGGGPCNNKTGECLLEDPESPANSDCSFDCDKCIWDLIDDLRIASSLADETKTTALSISTGVAAHKHLNYINSTLIQLTEMLEEKNNQSVFTDLMIENAEIKAEDLQTKVNKLADKGNLAEMKGSRFHKETMETMKRAKLTAGQVNDIEDGIQELLGKLEYYESLQGDLSTSDRVKSKKQAEQMLEDMEELNFSTQRITLEEEKEYVEELLTEILDDWQQVQNNTRSFLPNVLEKIAEHDDELADLYEAMEEARQHINQTTEKNKANTGKLQMSNIQTVKVIKEVENVSGTLTQANITLNGANMLISDISDITKNMSGHHAEIDGAYIGLKERLANLSHNVENIVEEAVTHSLNLQREANGLTSDLKGIDANGFVQKAIDASNVHESIVNRIEAANETSFIALNTAERVNDASDGMDNQIKYQMTENEKLLVQAKELKEASDSRKDLGISETKQRVNDAALRKDALSDRLENAISQIEVHEDENTRKRLEKSKLVAEEALNITAMISKLTNPMSKNAKIWTKDLIDTDFDASAYNKVVNSAGEAVRNLTEVVPLLLNKLRTVEYKWPTNNISSSILRIRELIAQTRSVASKVQVSMRFGGKSAVDVSLRTNVADLKAYSSISLYLNPIAHQEKPHDKLIMYFGNKNSTSDYMGLAIKSNNLVYVYNLGSGDVEIPLDSKPVNSWPGYFSLIKIERLGRHGKVLLTVPSPSSTAEEKFIKKGEATGRDSVLDLDPASMVFYVGGVPSGFQLPASLNLPGFVGCLELATVNDDVVSLYNFKNIYNMNTVTAPPCARNKLAFTQSRAASYFFDGTGYAVIRNIERRGRFTQVTRFDIEVRTPVDNALILLMVNGTKFFSLELQDGYLRLQYDFGFAKGPVLLEDSAKKFQINDARYHEISVIYHNSKKMILVVDRRHVKSVDNEKTSIPFSDVYIGGAPSPVLQSVKSHLAADISYKGCIKGFQFQKKDFNLLEEPETLGISYGCPEESLMSRRAYFNGQSFIASSQKLAPFESFEGGFSFKTLQPSGLLLYHSEGADMFSLSMDKGSVVFRIKDIKVQSKNRKYNDGKNHFVVASVSPTRYQLLVDETDASVEDRQKSDASSPVARKFYFGGTPTGVSQANFTGCISNAYFTRVDRDVEVEDFQKYTEKVQPSLYGCPVETPPIALHQKHGKNSSKDKGKLKKSVGMEKTLESQAAIGSKETEQDLELVSQCTLSSRPKAARQAHLYGGIANSRQEFKQIPNGFNEKSELFVRLKTYSSNGMIFYVSDKEENNFMTLFLSHGRLTFMFNHGQQKIRIKSQEKYNDGLWHSVLCIREKNKGRLIINGLRVLEDSTSVAAVIWTVDAPFYLGGVAPGIAIKNVQINSAYSFSGCLSNLQMNGRSLTSPSQTFSVTPCFEGPMESGTYISSEGGYVILDDSFSTGLTFEFALEVRPRNNSGILIHIQNVNGEYLNLHMKQGQVVVKVKNGNREFSTHVLPKQSLCDGQWHRIAVIRDGNVVQLDVDSEINHVVGPINTKVLELKEPVFVGGVPNSLLGPTLTTRNSFTGCIRNFVIDEHAVSFNKASLVSGAVSINSCPAA</sequence>
<dbReference type="GO" id="GO:0045995">
    <property type="term" value="P:regulation of embryonic development"/>
    <property type="evidence" value="ECO:0007669"/>
    <property type="project" value="InterPro"/>
</dbReference>
<feature type="domain" description="Laminin EGF-like" evidence="16">
    <location>
        <begin position="244"/>
        <end position="290"/>
    </location>
</feature>
<dbReference type="Gene3D" id="2.60.120.200">
    <property type="match status" value="5"/>
</dbReference>
<feature type="coiled-coil region" evidence="13">
    <location>
        <begin position="575"/>
        <end position="602"/>
    </location>
</feature>
<dbReference type="PROSITE" id="PS01248">
    <property type="entry name" value="EGF_LAM_1"/>
    <property type="match status" value="2"/>
</dbReference>
<evidence type="ECO:0000256" key="6">
    <source>
        <dbReference type="ARBA" id="ARBA00022869"/>
    </source>
</evidence>
<organism evidence="17 18">
    <name type="scientific">Xenopus laevis</name>
    <name type="common">African clawed frog</name>
    <dbReference type="NCBI Taxonomy" id="8355"/>
    <lineage>
        <taxon>Eukaryota</taxon>
        <taxon>Metazoa</taxon>
        <taxon>Chordata</taxon>
        <taxon>Craniata</taxon>
        <taxon>Vertebrata</taxon>
        <taxon>Euteleostomi</taxon>
        <taxon>Amphibia</taxon>
        <taxon>Batrachia</taxon>
        <taxon>Anura</taxon>
        <taxon>Pipoidea</taxon>
        <taxon>Pipidae</taxon>
        <taxon>Xenopodinae</taxon>
        <taxon>Xenopus</taxon>
        <taxon>Xenopus</taxon>
    </lineage>
</organism>
<keyword evidence="2" id="KW-0964">Secreted</keyword>
<dbReference type="STRING" id="8355.A0A1L8G9F7"/>
<evidence type="ECO:0000256" key="11">
    <source>
        <dbReference type="ARBA" id="ARBA00023292"/>
    </source>
</evidence>
<dbReference type="FunFam" id="2.60.120.200:FF:000053">
    <property type="entry name" value="Laminin subunit alpha 4"/>
    <property type="match status" value="1"/>
</dbReference>
<dbReference type="SMART" id="SM00181">
    <property type="entry name" value="EGF"/>
    <property type="match status" value="4"/>
</dbReference>
<gene>
    <name evidence="18 19" type="primary">lama4.L</name>
</gene>
<keyword evidence="3" id="KW-0272">Extracellular matrix</keyword>
<name>A0A1L8G9F7_XENLA</name>
<feature type="signal peptide" evidence="14">
    <location>
        <begin position="1"/>
        <end position="23"/>
    </location>
</feature>
<evidence type="ECO:0000256" key="14">
    <source>
        <dbReference type="SAM" id="SignalP"/>
    </source>
</evidence>
<evidence type="ECO:0000256" key="9">
    <source>
        <dbReference type="ARBA" id="ARBA00023157"/>
    </source>
</evidence>
<dbReference type="RefSeq" id="XP_018118781.1">
    <property type="nucleotide sequence ID" value="XM_018263292.2"/>
</dbReference>
<feature type="chain" id="PRO_5035169292" evidence="14">
    <location>
        <begin position="24"/>
        <end position="1915"/>
    </location>
</feature>
<feature type="domain" description="Laminin G" evidence="15">
    <location>
        <begin position="934"/>
        <end position="1131"/>
    </location>
</feature>
<dbReference type="InterPro" id="IPR000742">
    <property type="entry name" value="EGF"/>
</dbReference>
<dbReference type="InterPro" id="IPR002049">
    <property type="entry name" value="LE_dom"/>
</dbReference>
<comment type="caution">
    <text evidence="12">Lacks conserved residue(s) required for the propagation of feature annotation.</text>
</comment>
<dbReference type="GO" id="GO:0030155">
    <property type="term" value="P:regulation of cell adhesion"/>
    <property type="evidence" value="ECO:0007669"/>
    <property type="project" value="InterPro"/>
</dbReference>
<dbReference type="Pfam" id="PF06008">
    <property type="entry name" value="Laminin_I"/>
    <property type="match status" value="1"/>
</dbReference>
<evidence type="ECO:0000256" key="12">
    <source>
        <dbReference type="PROSITE-ProRule" id="PRU00460"/>
    </source>
</evidence>
<evidence type="ECO:0000313" key="17">
    <source>
        <dbReference type="Proteomes" id="UP000186698"/>
    </source>
</evidence>
<dbReference type="GO" id="GO:0005576">
    <property type="term" value="C:extracellular region"/>
    <property type="evidence" value="ECO:0007669"/>
    <property type="project" value="UniProtKB-ARBA"/>
</dbReference>
<keyword evidence="5" id="KW-0677">Repeat</keyword>
<dbReference type="FunFam" id="2.10.25.10:FF:000569">
    <property type="entry name" value="Laminin subunit alpha 4"/>
    <property type="match status" value="1"/>
</dbReference>
<evidence type="ECO:0000313" key="19">
    <source>
        <dbReference type="Xenbase" id="XB-GENE-6486715"/>
    </source>
</evidence>
<dbReference type="OrthoDB" id="5836593at2759"/>
<keyword evidence="10" id="KW-0325">Glycoprotein</keyword>
<feature type="domain" description="Laminin G" evidence="15">
    <location>
        <begin position="1561"/>
        <end position="1732"/>
    </location>
</feature>
<keyword evidence="7" id="KW-0130">Cell adhesion</keyword>
<dbReference type="AGR" id="Xenbase:XB-GENE-6486715"/>
<evidence type="ECO:0000256" key="3">
    <source>
        <dbReference type="ARBA" id="ARBA00022530"/>
    </source>
</evidence>
<dbReference type="PROSITE" id="PS50027">
    <property type="entry name" value="EGF_LAM_2"/>
    <property type="match status" value="5"/>
</dbReference>
<evidence type="ECO:0000256" key="1">
    <source>
        <dbReference type="ARBA" id="ARBA00004302"/>
    </source>
</evidence>
<feature type="disulfide bond" evidence="12">
    <location>
        <begin position="160"/>
        <end position="169"/>
    </location>
</feature>
<reference evidence="18" key="1">
    <citation type="submission" date="2025-08" db="UniProtKB">
        <authorList>
            <consortium name="RefSeq"/>
        </authorList>
    </citation>
    <scope>IDENTIFICATION</scope>
    <source>
        <strain evidence="18">J_2021</strain>
        <tissue evidence="18">Erythrocytes</tissue>
    </source>
</reference>
<dbReference type="InterPro" id="IPR001791">
    <property type="entry name" value="Laminin_G"/>
</dbReference>
<feature type="disulfide bond" evidence="12">
    <location>
        <begin position="215"/>
        <end position="224"/>
    </location>
</feature>
<feature type="disulfide bond" evidence="12">
    <location>
        <begin position="263"/>
        <end position="272"/>
    </location>
</feature>
<dbReference type="InterPro" id="IPR056863">
    <property type="entry name" value="LMN_ATRN_NET-like_EGF"/>
</dbReference>
<comment type="subcellular location">
    <subcellularLocation>
        <location evidence="1">Secreted</location>
        <location evidence="1">Extracellular space</location>
        <location evidence="1">Extracellular matrix</location>
        <location evidence="1">Basement membrane</location>
    </subcellularLocation>
</comment>
<feature type="domain" description="Laminin EGF-like" evidence="16">
    <location>
        <begin position="190"/>
        <end position="243"/>
    </location>
</feature>
<evidence type="ECO:0000256" key="5">
    <source>
        <dbReference type="ARBA" id="ARBA00022737"/>
    </source>
</evidence>
<dbReference type="Gene3D" id="2.10.25.10">
    <property type="entry name" value="Laminin"/>
    <property type="match status" value="5"/>
</dbReference>
<dbReference type="FunFam" id="2.10.25.10:FF:000051">
    <property type="entry name" value="Laminin subunit alpha 4"/>
    <property type="match status" value="1"/>
</dbReference>
<dbReference type="InterPro" id="IPR009254">
    <property type="entry name" value="Laminin_aI"/>
</dbReference>
<feature type="coiled-coil region" evidence="13">
    <location>
        <begin position="788"/>
        <end position="829"/>
    </location>
</feature>
<dbReference type="GO" id="GO:0030334">
    <property type="term" value="P:regulation of cell migration"/>
    <property type="evidence" value="ECO:0007669"/>
    <property type="project" value="InterPro"/>
</dbReference>
<dbReference type="GO" id="GO:0005102">
    <property type="term" value="F:signaling receptor binding"/>
    <property type="evidence" value="ECO:0007669"/>
    <property type="project" value="InterPro"/>
</dbReference>
<evidence type="ECO:0000313" key="18">
    <source>
        <dbReference type="RefSeq" id="XP_018118781.1"/>
    </source>
</evidence>
<dbReference type="PRINTS" id="PR00011">
    <property type="entry name" value="EGFLAMININ"/>
</dbReference>
<evidence type="ECO:0000256" key="4">
    <source>
        <dbReference type="ARBA" id="ARBA00022729"/>
    </source>
</evidence>
<dbReference type="SUPFAM" id="SSF57196">
    <property type="entry name" value="EGF/Laminin"/>
    <property type="match status" value="5"/>
</dbReference>
<dbReference type="PaxDb" id="8355-A0A1L8G9F7"/>
<dbReference type="FunFam" id="2.60.120.200:FF:000058">
    <property type="entry name" value="Laminin subunit alpha 4"/>
    <property type="match status" value="1"/>
</dbReference>
<feature type="domain" description="Laminin G" evidence="15">
    <location>
        <begin position="1328"/>
        <end position="1494"/>
    </location>
</feature>
<keyword evidence="4 14" id="KW-0732">Signal</keyword>
<dbReference type="InterPro" id="IPR050372">
    <property type="entry name" value="Neurexin-related_CASP"/>
</dbReference>
<dbReference type="FunFam" id="2.10.25.10:FF:000074">
    <property type="entry name" value="Laminin subunit alpha"/>
    <property type="match status" value="1"/>
</dbReference>
<dbReference type="PANTHER" id="PTHR15036">
    <property type="entry name" value="PIKACHURIN-LIKE PROTEIN"/>
    <property type="match status" value="1"/>
</dbReference>
<evidence type="ECO:0000259" key="16">
    <source>
        <dbReference type="PROSITE" id="PS50027"/>
    </source>
</evidence>
<dbReference type="GO" id="GO:0007155">
    <property type="term" value="P:cell adhesion"/>
    <property type="evidence" value="ECO:0007669"/>
    <property type="project" value="UniProtKB-KW"/>
</dbReference>
<evidence type="ECO:0000256" key="2">
    <source>
        <dbReference type="ARBA" id="ARBA00022525"/>
    </source>
</evidence>
<accession>A0A1L8G9F7</accession>
<evidence type="ECO:0000256" key="7">
    <source>
        <dbReference type="ARBA" id="ARBA00022889"/>
    </source>
</evidence>
<evidence type="ECO:0000256" key="10">
    <source>
        <dbReference type="ARBA" id="ARBA00023180"/>
    </source>
</evidence>
<dbReference type="GeneID" id="108716825"/>
<feature type="domain" description="Laminin G" evidence="15">
    <location>
        <begin position="1143"/>
        <end position="1321"/>
    </location>
</feature>
<feature type="domain" description="Laminin EGF-like" evidence="16">
    <location>
        <begin position="134"/>
        <end position="189"/>
    </location>
</feature>
<keyword evidence="11 12" id="KW-0424">Laminin EGF-like domain</keyword>
<keyword evidence="17" id="KW-1185">Reference proteome</keyword>
<dbReference type="Pfam" id="PF02210">
    <property type="entry name" value="Laminin_G_2"/>
    <property type="match status" value="5"/>
</dbReference>
<dbReference type="CTD" id="108716825"/>
<dbReference type="SMART" id="SM00282">
    <property type="entry name" value="LamG"/>
    <property type="match status" value="5"/>
</dbReference>
<dbReference type="Pfam" id="PF00053">
    <property type="entry name" value="EGF_laminin"/>
    <property type="match status" value="4"/>
</dbReference>
<feature type="domain" description="Laminin G" evidence="15">
    <location>
        <begin position="1739"/>
        <end position="1912"/>
    </location>
</feature>
<evidence type="ECO:0000256" key="8">
    <source>
        <dbReference type="ARBA" id="ARBA00023054"/>
    </source>
</evidence>
<dbReference type="Bgee" id="108716825">
    <property type="expression patterns" value="Expressed in heart and 14 other cell types or tissues"/>
</dbReference>
<dbReference type="PANTHER" id="PTHR15036:SF47">
    <property type="entry name" value="LAMININ SUBUNIT ALPHA-4"/>
    <property type="match status" value="1"/>
</dbReference>
<dbReference type="InterPro" id="IPR013320">
    <property type="entry name" value="ConA-like_dom_sf"/>
</dbReference>
<dbReference type="Xenbase" id="XB-GENE-6486715">
    <property type="gene designation" value="lama4.L"/>
</dbReference>
<feature type="disulfide bond" evidence="12">
    <location>
        <begin position="103"/>
        <end position="112"/>
    </location>
</feature>
<feature type="domain" description="Laminin EGF-like" evidence="16">
    <location>
        <begin position="84"/>
        <end position="133"/>
    </location>
</feature>
<dbReference type="InterPro" id="IPR010307">
    <property type="entry name" value="Laminin_dom_II"/>
</dbReference>
<dbReference type="Pfam" id="PF06009">
    <property type="entry name" value="Laminin_II"/>
    <property type="match status" value="1"/>
</dbReference>
<keyword evidence="9 12" id="KW-1015">Disulfide bond</keyword>
<evidence type="ECO:0000259" key="15">
    <source>
        <dbReference type="PROSITE" id="PS50025"/>
    </source>
</evidence>
<dbReference type="CDD" id="cd00110">
    <property type="entry name" value="LamG"/>
    <property type="match status" value="5"/>
</dbReference>
<dbReference type="Pfam" id="PF24973">
    <property type="entry name" value="EGF_LMN_ATRN"/>
    <property type="match status" value="1"/>
</dbReference>
<dbReference type="CDD" id="cd00055">
    <property type="entry name" value="EGF_Lam"/>
    <property type="match status" value="5"/>
</dbReference>
<dbReference type="OMA" id="CLGEPPM"/>
<feature type="disulfide bond" evidence="12">
    <location>
        <begin position="227"/>
        <end position="241"/>
    </location>
</feature>